<dbReference type="PANTHER" id="PTHR33376">
    <property type="match status" value="1"/>
</dbReference>
<evidence type="ECO:0000256" key="1">
    <source>
        <dbReference type="ARBA" id="ARBA00022729"/>
    </source>
</evidence>
<dbReference type="PANTHER" id="PTHR33376:SF4">
    <property type="entry name" value="SIALIC ACID-BINDING PERIPLASMIC PROTEIN SIAP"/>
    <property type="match status" value="1"/>
</dbReference>
<keyword evidence="3" id="KW-1185">Reference proteome</keyword>
<gene>
    <name evidence="2" type="ORF">BHK69_28100</name>
</gene>
<name>A0A1D7U8T0_9HYPH</name>
<keyword evidence="1" id="KW-0732">Signal</keyword>
<proteinExistence type="predicted"/>
<protein>
    <recommendedName>
        <fullName evidence="4">C4-dicarboxylate ABC transporter</fullName>
    </recommendedName>
</protein>
<evidence type="ECO:0000313" key="3">
    <source>
        <dbReference type="Proteomes" id="UP000094969"/>
    </source>
</evidence>
<organism evidence="2 3">
    <name type="scientific">Bosea vaviloviae</name>
    <dbReference type="NCBI Taxonomy" id="1526658"/>
    <lineage>
        <taxon>Bacteria</taxon>
        <taxon>Pseudomonadati</taxon>
        <taxon>Pseudomonadota</taxon>
        <taxon>Alphaproteobacteria</taxon>
        <taxon>Hyphomicrobiales</taxon>
        <taxon>Boseaceae</taxon>
        <taxon>Bosea</taxon>
    </lineage>
</organism>
<dbReference type="RefSeq" id="WP_069692985.1">
    <property type="nucleotide sequence ID" value="NZ_CP017147.1"/>
</dbReference>
<dbReference type="PROSITE" id="PS51318">
    <property type="entry name" value="TAT"/>
    <property type="match status" value="1"/>
</dbReference>
<dbReference type="Proteomes" id="UP000094969">
    <property type="component" value="Chromosome"/>
</dbReference>
<dbReference type="InterPro" id="IPR006311">
    <property type="entry name" value="TAT_signal"/>
</dbReference>
<dbReference type="InterPro" id="IPR038404">
    <property type="entry name" value="TRAP_DctP_sf"/>
</dbReference>
<accession>A0A1D7U8T0</accession>
<dbReference type="Pfam" id="PF03480">
    <property type="entry name" value="DctP"/>
    <property type="match status" value="1"/>
</dbReference>
<dbReference type="STRING" id="1526658.BHK69_28100"/>
<dbReference type="Gene3D" id="3.40.190.170">
    <property type="entry name" value="Bacterial extracellular solute-binding protein, family 7"/>
    <property type="match status" value="1"/>
</dbReference>
<dbReference type="KEGG" id="bvv:BHK69_28100"/>
<dbReference type="GO" id="GO:0055085">
    <property type="term" value="P:transmembrane transport"/>
    <property type="evidence" value="ECO:0007669"/>
    <property type="project" value="InterPro"/>
</dbReference>
<dbReference type="InterPro" id="IPR018389">
    <property type="entry name" value="DctP_fam"/>
</dbReference>
<reference evidence="2 3" key="1">
    <citation type="journal article" date="2015" name="Antonie Van Leeuwenhoek">
        <title>Bosea vaviloviae sp. nov., a new species of slow-growing rhizobia isolated from nodules of the relict species Vavilovia formosa (Stev.) Fed.</title>
        <authorList>
            <person name="Safronova V.I."/>
            <person name="Kuznetsova I.G."/>
            <person name="Sazanova A.L."/>
            <person name="Kimeklis A.K."/>
            <person name="Belimov A.A."/>
            <person name="Andronov E.E."/>
            <person name="Pinaev A.G."/>
            <person name="Chizhevskaya E.P."/>
            <person name="Pukhaev A.R."/>
            <person name="Popov K.P."/>
            <person name="Willems A."/>
            <person name="Tikhonovich I.A."/>
        </authorList>
    </citation>
    <scope>NUCLEOTIDE SEQUENCE [LARGE SCALE GENOMIC DNA]</scope>
    <source>
        <strain evidence="2 3">Vaf18</strain>
    </source>
</reference>
<dbReference type="EMBL" id="CP017147">
    <property type="protein sequence ID" value="AOO83791.1"/>
    <property type="molecule type" value="Genomic_DNA"/>
</dbReference>
<dbReference type="OrthoDB" id="9803763at2"/>
<evidence type="ECO:0008006" key="4">
    <source>
        <dbReference type="Google" id="ProtNLM"/>
    </source>
</evidence>
<sequence length="329" mass="35252">MTTRRGIMKGALAGALIGYAGRGAAQAPVQIRISTAAPPSDFLAKALDALKAEIDGSSAGLNVSVHTASTLFKQGTEVQALQRGNLEMSTMTTFEVAQQVPELGFFNRGYLFKDHAHLRRVFDGRMGEEYRKTVSEKMGIEILATHYLGTRQVSLRAKRNVKGPADLAGTKLRMPAGPEWLLLGRTLGVSPLPLGMPEVYLALKTGTVDGQENPLSIFNAAKLYEVSEQVVLTSHMLQPVFFAIAKPVWAKLSAAQQASLQAAARKAAKAGDDGRLADEASIIDALKGRGLSVDAIDLAPFREGADKAYSGADATKAWDMAWLKRVTEA</sequence>
<evidence type="ECO:0000313" key="2">
    <source>
        <dbReference type="EMBL" id="AOO83791.1"/>
    </source>
</evidence>
<dbReference type="NCBIfam" id="NF037995">
    <property type="entry name" value="TRAP_S1"/>
    <property type="match status" value="1"/>
</dbReference>
<dbReference type="AlphaFoldDB" id="A0A1D7U8T0"/>